<dbReference type="Gene3D" id="1.25.40.20">
    <property type="entry name" value="Ankyrin repeat-containing domain"/>
    <property type="match status" value="4"/>
</dbReference>
<gene>
    <name evidence="4" type="ORF">ElyMa_005728000</name>
</gene>
<dbReference type="AlphaFoldDB" id="A0AAV4FLW8"/>
<keyword evidence="1" id="KW-0677">Repeat</keyword>
<dbReference type="PANTHER" id="PTHR24173">
    <property type="entry name" value="ANKYRIN REPEAT CONTAINING"/>
    <property type="match status" value="1"/>
</dbReference>
<feature type="repeat" description="ANK" evidence="3">
    <location>
        <begin position="651"/>
        <end position="683"/>
    </location>
</feature>
<evidence type="ECO:0000313" key="5">
    <source>
        <dbReference type="Proteomes" id="UP000762676"/>
    </source>
</evidence>
<name>A0AAV4FLW8_9GAST</name>
<dbReference type="Proteomes" id="UP000762676">
    <property type="component" value="Unassembled WGS sequence"/>
</dbReference>
<protein>
    <submittedName>
        <fullName evidence="4">Ankyrin-2</fullName>
    </submittedName>
</protein>
<evidence type="ECO:0000256" key="1">
    <source>
        <dbReference type="ARBA" id="ARBA00022737"/>
    </source>
</evidence>
<feature type="repeat" description="ANK" evidence="3">
    <location>
        <begin position="168"/>
        <end position="200"/>
    </location>
</feature>
<evidence type="ECO:0000313" key="4">
    <source>
        <dbReference type="EMBL" id="GFR73356.1"/>
    </source>
</evidence>
<proteinExistence type="predicted"/>
<dbReference type="SMART" id="SM00248">
    <property type="entry name" value="ANK"/>
    <property type="match status" value="9"/>
</dbReference>
<organism evidence="4 5">
    <name type="scientific">Elysia marginata</name>
    <dbReference type="NCBI Taxonomy" id="1093978"/>
    <lineage>
        <taxon>Eukaryota</taxon>
        <taxon>Metazoa</taxon>
        <taxon>Spiralia</taxon>
        <taxon>Lophotrochozoa</taxon>
        <taxon>Mollusca</taxon>
        <taxon>Gastropoda</taxon>
        <taxon>Heterobranchia</taxon>
        <taxon>Euthyneura</taxon>
        <taxon>Panpulmonata</taxon>
        <taxon>Sacoglossa</taxon>
        <taxon>Placobranchoidea</taxon>
        <taxon>Plakobranchidae</taxon>
        <taxon>Elysia</taxon>
    </lineage>
</organism>
<feature type="repeat" description="ANK" evidence="3">
    <location>
        <begin position="420"/>
        <end position="452"/>
    </location>
</feature>
<accession>A0AAV4FLW8</accession>
<dbReference type="EMBL" id="BMAT01011475">
    <property type="protein sequence ID" value="GFR73356.1"/>
    <property type="molecule type" value="Genomic_DNA"/>
</dbReference>
<dbReference type="PROSITE" id="PS50297">
    <property type="entry name" value="ANK_REP_REGION"/>
    <property type="match status" value="6"/>
</dbReference>
<keyword evidence="5" id="KW-1185">Reference proteome</keyword>
<dbReference type="Pfam" id="PF00023">
    <property type="entry name" value="Ank"/>
    <property type="match status" value="2"/>
</dbReference>
<dbReference type="PANTHER" id="PTHR24173:SF74">
    <property type="entry name" value="ANKYRIN REPEAT DOMAIN-CONTAINING PROTEIN 16"/>
    <property type="match status" value="1"/>
</dbReference>
<dbReference type="InterPro" id="IPR036770">
    <property type="entry name" value="Ankyrin_rpt-contain_sf"/>
</dbReference>
<feature type="repeat" description="ANK" evidence="3">
    <location>
        <begin position="454"/>
        <end position="476"/>
    </location>
</feature>
<reference evidence="4 5" key="1">
    <citation type="journal article" date="2021" name="Elife">
        <title>Chloroplast acquisition without the gene transfer in kleptoplastic sea slugs, Plakobranchus ocellatus.</title>
        <authorList>
            <person name="Maeda T."/>
            <person name="Takahashi S."/>
            <person name="Yoshida T."/>
            <person name="Shimamura S."/>
            <person name="Takaki Y."/>
            <person name="Nagai Y."/>
            <person name="Toyoda A."/>
            <person name="Suzuki Y."/>
            <person name="Arimoto A."/>
            <person name="Ishii H."/>
            <person name="Satoh N."/>
            <person name="Nishiyama T."/>
            <person name="Hasebe M."/>
            <person name="Maruyama T."/>
            <person name="Minagawa J."/>
            <person name="Obokata J."/>
            <person name="Shigenobu S."/>
        </authorList>
    </citation>
    <scope>NUCLEOTIDE SEQUENCE [LARGE SCALE GENOMIC DNA]</scope>
</reference>
<evidence type="ECO:0000256" key="3">
    <source>
        <dbReference type="PROSITE-ProRule" id="PRU00023"/>
    </source>
</evidence>
<dbReference type="InterPro" id="IPR002110">
    <property type="entry name" value="Ankyrin_rpt"/>
</dbReference>
<dbReference type="PROSITE" id="PS50088">
    <property type="entry name" value="ANK_REPEAT"/>
    <property type="match status" value="6"/>
</dbReference>
<evidence type="ECO:0000256" key="2">
    <source>
        <dbReference type="ARBA" id="ARBA00023043"/>
    </source>
</evidence>
<feature type="repeat" description="ANK" evidence="3">
    <location>
        <begin position="296"/>
        <end position="328"/>
    </location>
</feature>
<dbReference type="Pfam" id="PF12796">
    <property type="entry name" value="Ank_2"/>
    <property type="match status" value="3"/>
</dbReference>
<sequence length="686" mass="75939">MAITYDAIKPRGLTADQLCFSPHTRRLMAPRYVLSRDVSRDRVLLQPSLQDKDAIFKMAANPAYFVDIQRRLQNRGSKNMDAIMEKKNNFKPSFPALSYSEWSYCKETGLGQLPLLMALVKIQRADIELCNADGMTSLMLTAAAGNCVLTDVLICLFGADPNKPNSQSGRSALHYATEGNHRKTVECLIRRGADVNLEDHDGLRPDDIPVCSRTSMMLDDCSEVIRFNRTRRLDMLAELVRKNELRVDQLLKSDFCVVDDQEDTLVMTAVLSNRAHMLAMLLRFNDSTMNAQHSKTGMTALAMAAQAGHKECVAILLRAGASPVITDMDGYLPLHHAVLNNQEGVVEEILEHFPLTYIGLHKAIRMCKRTSIHTRLRDAWDKRQEEVVTPKMLGCALVGEATELYLLLDEGDNINPKSGTGNWPLYLAVENGHLEVVKLLFERGGDIRKRHPTTGATVLHVAAGMGHQAVVSFLLQYCRASTLSTSVGGGFLDSQSFQPRQPRMARAASFTSLVWGRGVTTGSSNAAPRLGRTGSGGPLLAGGGGGKRQLLDINAVDKDGKTAMQLAAEKGLSNIVELLLSHGATTSLLDEQGQLIMCPQYEGLRIMVERHRHNHTKEIMRLILEGKGRKGLDELRQIWLPKFDHHLRTKEGDTPLMLAAYKGRVPVLEFLLRSAVYSEASQHDSE</sequence>
<keyword evidence="2 3" id="KW-0040">ANK repeat</keyword>
<dbReference type="SUPFAM" id="SSF48403">
    <property type="entry name" value="Ankyrin repeat"/>
    <property type="match status" value="3"/>
</dbReference>
<comment type="caution">
    <text evidence="4">The sequence shown here is derived from an EMBL/GenBank/DDBJ whole genome shotgun (WGS) entry which is preliminary data.</text>
</comment>
<dbReference type="PRINTS" id="PR01415">
    <property type="entry name" value="ANKYRIN"/>
</dbReference>
<feature type="repeat" description="ANK" evidence="3">
    <location>
        <begin position="559"/>
        <end position="591"/>
    </location>
</feature>